<dbReference type="KEGG" id="cvn:111105393"/>
<evidence type="ECO:0000313" key="3">
    <source>
        <dbReference type="RefSeq" id="XP_022295377.1"/>
    </source>
</evidence>
<dbReference type="GeneID" id="111105393"/>
<dbReference type="Proteomes" id="UP000694844">
    <property type="component" value="Chromosome 7"/>
</dbReference>
<keyword evidence="2" id="KW-1185">Reference proteome</keyword>
<name>A0A8B8AVR8_CRAVI</name>
<proteinExistence type="predicted"/>
<feature type="transmembrane region" description="Helical" evidence="1">
    <location>
        <begin position="171"/>
        <end position="197"/>
    </location>
</feature>
<accession>A0A8B8AVR8</accession>
<evidence type="ECO:0000256" key="1">
    <source>
        <dbReference type="SAM" id="Phobius"/>
    </source>
</evidence>
<dbReference type="AlphaFoldDB" id="A0A8B8AVR8"/>
<evidence type="ECO:0000313" key="2">
    <source>
        <dbReference type="Proteomes" id="UP000694844"/>
    </source>
</evidence>
<protein>
    <submittedName>
        <fullName evidence="3">Uncharacterized protein LOC111105393 isoform X1</fullName>
    </submittedName>
</protein>
<dbReference type="OrthoDB" id="6200070at2759"/>
<keyword evidence="1" id="KW-1133">Transmembrane helix</keyword>
<keyword evidence="1" id="KW-0812">Transmembrane</keyword>
<sequence>MDTPGKAIIMSLTITFALNIKSGNSMSCGASLFTSIPTKRCPRNELEWNTRAALFNCSSFTQTCVKPDKFEYHCVLNENVTGLVEVCAPSKHVFEQKCLHFHTGGKLIQESVINCSSGPIICPNAYRSIEAYKYQSCYEGVNDNEKEDNNCCQRIYRYPDKSEPIGNSEALMIAVFICLPLCTIVTLVSICVFIKYYRKRRRLNRRNSGELKPTKTNYLLNTTNS</sequence>
<keyword evidence="1" id="KW-0472">Membrane</keyword>
<dbReference type="RefSeq" id="XP_022295377.1">
    <property type="nucleotide sequence ID" value="XM_022439669.1"/>
</dbReference>
<reference evidence="3" key="1">
    <citation type="submission" date="2025-08" db="UniProtKB">
        <authorList>
            <consortium name="RefSeq"/>
        </authorList>
    </citation>
    <scope>IDENTIFICATION</scope>
    <source>
        <tissue evidence="3">Whole sample</tissue>
    </source>
</reference>
<gene>
    <name evidence="3" type="primary">LOC111105393</name>
</gene>
<organism evidence="2 3">
    <name type="scientific">Crassostrea virginica</name>
    <name type="common">Eastern oyster</name>
    <dbReference type="NCBI Taxonomy" id="6565"/>
    <lineage>
        <taxon>Eukaryota</taxon>
        <taxon>Metazoa</taxon>
        <taxon>Spiralia</taxon>
        <taxon>Lophotrochozoa</taxon>
        <taxon>Mollusca</taxon>
        <taxon>Bivalvia</taxon>
        <taxon>Autobranchia</taxon>
        <taxon>Pteriomorphia</taxon>
        <taxon>Ostreida</taxon>
        <taxon>Ostreoidea</taxon>
        <taxon>Ostreidae</taxon>
        <taxon>Crassostrea</taxon>
    </lineage>
</organism>